<proteinExistence type="predicted"/>
<organism evidence="2 3">
    <name type="scientific">Elysia marginata</name>
    <dbReference type="NCBI Taxonomy" id="1093978"/>
    <lineage>
        <taxon>Eukaryota</taxon>
        <taxon>Metazoa</taxon>
        <taxon>Spiralia</taxon>
        <taxon>Lophotrochozoa</taxon>
        <taxon>Mollusca</taxon>
        <taxon>Gastropoda</taxon>
        <taxon>Heterobranchia</taxon>
        <taxon>Euthyneura</taxon>
        <taxon>Panpulmonata</taxon>
        <taxon>Sacoglossa</taxon>
        <taxon>Placobranchoidea</taxon>
        <taxon>Plakobranchidae</taxon>
        <taxon>Elysia</taxon>
    </lineage>
</organism>
<feature type="compositionally biased region" description="Basic and acidic residues" evidence="1">
    <location>
        <begin position="92"/>
        <end position="104"/>
    </location>
</feature>
<feature type="compositionally biased region" description="Polar residues" evidence="1">
    <location>
        <begin position="105"/>
        <end position="115"/>
    </location>
</feature>
<evidence type="ECO:0000313" key="3">
    <source>
        <dbReference type="Proteomes" id="UP000762676"/>
    </source>
</evidence>
<dbReference type="Proteomes" id="UP000762676">
    <property type="component" value="Unassembled WGS sequence"/>
</dbReference>
<dbReference type="AlphaFoldDB" id="A0AAV4JYK1"/>
<name>A0AAV4JYK1_9GAST</name>
<evidence type="ECO:0000256" key="1">
    <source>
        <dbReference type="SAM" id="MobiDB-lite"/>
    </source>
</evidence>
<comment type="caution">
    <text evidence="2">The sequence shown here is derived from an EMBL/GenBank/DDBJ whole genome shotgun (WGS) entry which is preliminary data.</text>
</comment>
<protein>
    <submittedName>
        <fullName evidence="2">Uncharacterized protein</fullName>
    </submittedName>
</protein>
<reference evidence="2 3" key="1">
    <citation type="journal article" date="2021" name="Elife">
        <title>Chloroplast acquisition without the gene transfer in kleptoplastic sea slugs, Plakobranchus ocellatus.</title>
        <authorList>
            <person name="Maeda T."/>
            <person name="Takahashi S."/>
            <person name="Yoshida T."/>
            <person name="Shimamura S."/>
            <person name="Takaki Y."/>
            <person name="Nagai Y."/>
            <person name="Toyoda A."/>
            <person name="Suzuki Y."/>
            <person name="Arimoto A."/>
            <person name="Ishii H."/>
            <person name="Satoh N."/>
            <person name="Nishiyama T."/>
            <person name="Hasebe M."/>
            <person name="Maruyama T."/>
            <person name="Minagawa J."/>
            <person name="Obokata J."/>
            <person name="Shigenobu S."/>
        </authorList>
    </citation>
    <scope>NUCLEOTIDE SEQUENCE [LARGE SCALE GENOMIC DNA]</scope>
</reference>
<gene>
    <name evidence="2" type="ORF">ElyMa_005305200</name>
</gene>
<accession>A0AAV4JYK1</accession>
<dbReference type="EMBL" id="BMAT01010564">
    <property type="protein sequence ID" value="GFS27797.1"/>
    <property type="molecule type" value="Genomic_DNA"/>
</dbReference>
<evidence type="ECO:0000313" key="2">
    <source>
        <dbReference type="EMBL" id="GFS27797.1"/>
    </source>
</evidence>
<keyword evidence="3" id="KW-1185">Reference proteome</keyword>
<feature type="region of interest" description="Disordered" evidence="1">
    <location>
        <begin position="81"/>
        <end position="125"/>
    </location>
</feature>
<sequence length="125" mass="13707">MQADCSVAGRQSLHLFLIGQFWTALLLTESALAVSAVTRARVSRPTSRLGARRRLLLTPSGRPGTRALPRFLSTVTEAVHTPDASEIEDKPDEQHQPKIDDNQHMDASTVGNLSNIPGEEQPRLE</sequence>